<name>A0A2P2LKA4_RHIMU</name>
<reference evidence="2" key="1">
    <citation type="submission" date="2018-02" db="EMBL/GenBank/DDBJ databases">
        <title>Rhizophora mucronata_Transcriptome.</title>
        <authorList>
            <person name="Meera S.P."/>
            <person name="Sreeshan A."/>
            <person name="Augustine A."/>
        </authorList>
    </citation>
    <scope>NUCLEOTIDE SEQUENCE</scope>
    <source>
        <tissue evidence="2">Leaf</tissue>
    </source>
</reference>
<protein>
    <submittedName>
        <fullName evidence="2">T-complex protein 1 subunit delta</fullName>
    </submittedName>
</protein>
<proteinExistence type="predicted"/>
<accession>A0A2P2LKA4</accession>
<evidence type="ECO:0000256" key="1">
    <source>
        <dbReference type="SAM" id="MobiDB-lite"/>
    </source>
</evidence>
<evidence type="ECO:0000313" key="2">
    <source>
        <dbReference type="EMBL" id="MBX18402.1"/>
    </source>
</evidence>
<dbReference type="AlphaFoldDB" id="A0A2P2LKA4"/>
<feature type="region of interest" description="Disordered" evidence="1">
    <location>
        <begin position="1"/>
        <end position="36"/>
    </location>
</feature>
<organism evidence="2">
    <name type="scientific">Rhizophora mucronata</name>
    <name type="common">Asiatic mangrove</name>
    <dbReference type="NCBI Taxonomy" id="61149"/>
    <lineage>
        <taxon>Eukaryota</taxon>
        <taxon>Viridiplantae</taxon>
        <taxon>Streptophyta</taxon>
        <taxon>Embryophyta</taxon>
        <taxon>Tracheophyta</taxon>
        <taxon>Spermatophyta</taxon>
        <taxon>Magnoliopsida</taxon>
        <taxon>eudicotyledons</taxon>
        <taxon>Gunneridae</taxon>
        <taxon>Pentapetalae</taxon>
        <taxon>rosids</taxon>
        <taxon>fabids</taxon>
        <taxon>Malpighiales</taxon>
        <taxon>Rhizophoraceae</taxon>
        <taxon>Rhizophora</taxon>
    </lineage>
</organism>
<feature type="compositionally biased region" description="Basic and acidic residues" evidence="1">
    <location>
        <begin position="1"/>
        <end position="14"/>
    </location>
</feature>
<dbReference type="EMBL" id="GGEC01037918">
    <property type="protein sequence ID" value="MBX18402.1"/>
    <property type="molecule type" value="Transcribed_RNA"/>
</dbReference>
<sequence length="131" mass="14623">MERIGDYRRMDSARKQRKAMLQQRAGDDDNGGGAVTRGSVLRLGEFHEHFGSRLKDFHLVEDGGAVVSDDNLAAGRGDHLIHSFWAETGPDGVGHGLRRHDVGLADILLPLVVHVGLGLRSFRLRDRRRRH</sequence>